<feature type="domain" description="Thiolase C-terminal" evidence="9">
    <location>
        <begin position="288"/>
        <end position="407"/>
    </location>
</feature>
<dbReference type="InParanoid" id="A0A165PF36"/>
<comment type="similarity">
    <text evidence="2 7">Belongs to the thiolase-like superfamily. Thiolase family.</text>
</comment>
<dbReference type="Gene3D" id="3.40.47.10">
    <property type="match status" value="2"/>
</dbReference>
<dbReference type="PANTHER" id="PTHR43853:SF10">
    <property type="entry name" value="ACETYL-COA C-ACETYLTRANSFERASE"/>
    <property type="match status" value="1"/>
</dbReference>
<dbReference type="GO" id="GO:0006635">
    <property type="term" value="P:fatty acid beta-oxidation"/>
    <property type="evidence" value="ECO:0007669"/>
    <property type="project" value="TreeGrafter"/>
</dbReference>
<feature type="active site" description="Acyl-thioester intermediate" evidence="6">
    <location>
        <position position="120"/>
    </location>
</feature>
<evidence type="ECO:0000259" key="8">
    <source>
        <dbReference type="Pfam" id="PF00108"/>
    </source>
</evidence>
<dbReference type="Pfam" id="PF02803">
    <property type="entry name" value="Thiolase_C"/>
    <property type="match status" value="1"/>
</dbReference>
<evidence type="ECO:0000313" key="10">
    <source>
        <dbReference type="EMBL" id="KZW02084.1"/>
    </source>
</evidence>
<dbReference type="InterPro" id="IPR002155">
    <property type="entry name" value="Thiolase"/>
</dbReference>
<dbReference type="NCBIfam" id="TIGR01930">
    <property type="entry name" value="AcCoA-C-Actrans"/>
    <property type="match status" value="1"/>
</dbReference>
<reference evidence="10 11" key="1">
    <citation type="journal article" date="2016" name="Mol. Biol. Evol.">
        <title>Comparative Genomics of Early-Diverging Mushroom-Forming Fungi Provides Insights into the Origins of Lignocellulose Decay Capabilities.</title>
        <authorList>
            <person name="Nagy L.G."/>
            <person name="Riley R."/>
            <person name="Tritt A."/>
            <person name="Adam C."/>
            <person name="Daum C."/>
            <person name="Floudas D."/>
            <person name="Sun H."/>
            <person name="Yadav J.S."/>
            <person name="Pangilinan J."/>
            <person name="Larsson K.H."/>
            <person name="Matsuura K."/>
            <person name="Barry K."/>
            <person name="Labutti K."/>
            <person name="Kuo R."/>
            <person name="Ohm R.A."/>
            <person name="Bhattacharya S.S."/>
            <person name="Shirouzu T."/>
            <person name="Yoshinaga Y."/>
            <person name="Martin F.M."/>
            <person name="Grigoriev I.V."/>
            <person name="Hibbett D.S."/>
        </authorList>
    </citation>
    <scope>NUCLEOTIDE SEQUENCE [LARGE SCALE GENOMIC DNA]</scope>
    <source>
        <strain evidence="10 11">HHB12029</strain>
    </source>
</reference>
<dbReference type="PANTHER" id="PTHR43853">
    <property type="entry name" value="3-KETOACYL-COA THIOLASE, PEROXISOMAL"/>
    <property type="match status" value="1"/>
</dbReference>
<feature type="domain" description="Thiolase N-terminal" evidence="8">
    <location>
        <begin position="41"/>
        <end position="279"/>
    </location>
</feature>
<evidence type="ECO:0000256" key="2">
    <source>
        <dbReference type="ARBA" id="ARBA00010982"/>
    </source>
</evidence>
<evidence type="ECO:0000256" key="3">
    <source>
        <dbReference type="ARBA" id="ARBA00022679"/>
    </source>
</evidence>
<name>A0A165PF36_EXIGL</name>
<dbReference type="STRING" id="1314781.A0A165PF36"/>
<dbReference type="CDD" id="cd00751">
    <property type="entry name" value="thiolase"/>
    <property type="match status" value="1"/>
</dbReference>
<protein>
    <submittedName>
        <fullName evidence="10">3-ketoacyl-CoA thiolase</fullName>
    </submittedName>
</protein>
<comment type="pathway">
    <text evidence="1">Lipid metabolism; fatty acid metabolism.</text>
</comment>
<keyword evidence="3 7" id="KW-0808">Transferase</keyword>
<dbReference type="SUPFAM" id="SSF53901">
    <property type="entry name" value="Thiolase-like"/>
    <property type="match status" value="2"/>
</dbReference>
<keyword evidence="11" id="KW-1185">Reference proteome</keyword>
<dbReference type="Pfam" id="PF00108">
    <property type="entry name" value="Thiolase_N"/>
    <property type="match status" value="1"/>
</dbReference>
<dbReference type="OrthoDB" id="5404651at2759"/>
<evidence type="ECO:0000259" key="9">
    <source>
        <dbReference type="Pfam" id="PF02803"/>
    </source>
</evidence>
<gene>
    <name evidence="10" type="ORF">EXIGLDRAFT_736798</name>
</gene>
<proteinExistence type="inferred from homology"/>
<feature type="active site" description="Proton acceptor" evidence="6">
    <location>
        <position position="396"/>
    </location>
</feature>
<evidence type="ECO:0000256" key="7">
    <source>
        <dbReference type="RuleBase" id="RU003557"/>
    </source>
</evidence>
<evidence type="ECO:0000313" key="11">
    <source>
        <dbReference type="Proteomes" id="UP000077266"/>
    </source>
</evidence>
<comment type="catalytic activity">
    <reaction evidence="5">
        <text>an acyl-CoA + acetyl-CoA = a 3-oxoacyl-CoA + CoA</text>
        <dbReference type="Rhea" id="RHEA:21564"/>
        <dbReference type="ChEBI" id="CHEBI:57287"/>
        <dbReference type="ChEBI" id="CHEBI:57288"/>
        <dbReference type="ChEBI" id="CHEBI:58342"/>
        <dbReference type="ChEBI" id="CHEBI:90726"/>
        <dbReference type="EC" id="2.3.1.16"/>
    </reaction>
</comment>
<sequence length="411" mass="43522">MLSASVRRLGPAAYAARRHAHSAALSKLLEKNPDDVVFTFSKRSAIGRVKKGQLANTSVDELLNAMFKATLEQTRLDPSKIDDICVGTCHPPSPLYVSRAAALAAGIPASVPISTVNRLCSSGLMAIRSIVNDIRAGEATLGFAVGVESMSLHPRPTPQVSATVAQDALADDCIQPMGWTSEMVAQHYNISREKQDEYALRSHQRAERAAAAGIFRDEILPLRIGEAIVDTDDTIRPGTTAEGLAKLKPVFADWGEGSTTAGNASGIGDGVALHVITTRANAEKEGLQIVAKWGGCAVAGVEPRYMGIGPVVAIPKLLQQTGLTKEDVNVWEINEAFASQFAYCMETLDLPIENVNPQGGSIALSHPLGMTGARLPVTGLAELRRRGEPVLCTSMCIGSGMGAAAIFVNEM</sequence>
<dbReference type="PROSITE" id="PS00098">
    <property type="entry name" value="THIOLASE_1"/>
    <property type="match status" value="1"/>
</dbReference>
<evidence type="ECO:0000256" key="4">
    <source>
        <dbReference type="ARBA" id="ARBA00023315"/>
    </source>
</evidence>
<dbReference type="InterPro" id="IPR016039">
    <property type="entry name" value="Thiolase-like"/>
</dbReference>
<dbReference type="GO" id="GO:0005777">
    <property type="term" value="C:peroxisome"/>
    <property type="evidence" value="ECO:0007669"/>
    <property type="project" value="TreeGrafter"/>
</dbReference>
<dbReference type="Proteomes" id="UP000077266">
    <property type="component" value="Unassembled WGS sequence"/>
</dbReference>
<dbReference type="AlphaFoldDB" id="A0A165PF36"/>
<evidence type="ECO:0000256" key="5">
    <source>
        <dbReference type="ARBA" id="ARBA00047605"/>
    </source>
</evidence>
<feature type="active site" description="Proton acceptor" evidence="6">
    <location>
        <position position="366"/>
    </location>
</feature>
<dbReference type="InterPro" id="IPR020615">
    <property type="entry name" value="Thiolase_acyl_enz_int_AS"/>
</dbReference>
<dbReference type="PIRSF" id="PIRSF000429">
    <property type="entry name" value="Ac-CoA_Ac_transf"/>
    <property type="match status" value="1"/>
</dbReference>
<dbReference type="GO" id="GO:0010124">
    <property type="term" value="P:phenylacetate catabolic process"/>
    <property type="evidence" value="ECO:0007669"/>
    <property type="project" value="TreeGrafter"/>
</dbReference>
<organism evidence="10 11">
    <name type="scientific">Exidia glandulosa HHB12029</name>
    <dbReference type="NCBI Taxonomy" id="1314781"/>
    <lineage>
        <taxon>Eukaryota</taxon>
        <taxon>Fungi</taxon>
        <taxon>Dikarya</taxon>
        <taxon>Basidiomycota</taxon>
        <taxon>Agaricomycotina</taxon>
        <taxon>Agaricomycetes</taxon>
        <taxon>Auriculariales</taxon>
        <taxon>Exidiaceae</taxon>
        <taxon>Exidia</taxon>
    </lineage>
</organism>
<keyword evidence="4 7" id="KW-0012">Acyltransferase</keyword>
<dbReference type="InterPro" id="IPR050215">
    <property type="entry name" value="Thiolase-like_sf_Thiolase"/>
</dbReference>
<evidence type="ECO:0000256" key="6">
    <source>
        <dbReference type="PIRSR" id="PIRSR000429-1"/>
    </source>
</evidence>
<dbReference type="InterPro" id="IPR020616">
    <property type="entry name" value="Thiolase_N"/>
</dbReference>
<dbReference type="InterPro" id="IPR020617">
    <property type="entry name" value="Thiolase_C"/>
</dbReference>
<dbReference type="EMBL" id="KV425890">
    <property type="protein sequence ID" value="KZW02084.1"/>
    <property type="molecule type" value="Genomic_DNA"/>
</dbReference>
<dbReference type="GO" id="GO:0003988">
    <property type="term" value="F:acetyl-CoA C-acyltransferase activity"/>
    <property type="evidence" value="ECO:0007669"/>
    <property type="project" value="UniProtKB-EC"/>
</dbReference>
<evidence type="ECO:0000256" key="1">
    <source>
        <dbReference type="ARBA" id="ARBA00004872"/>
    </source>
</evidence>
<accession>A0A165PF36</accession>